<proteinExistence type="predicted"/>
<dbReference type="KEGG" id="schv:BRCON_2868"/>
<protein>
    <submittedName>
        <fullName evidence="1">Uncharacterized protein</fullName>
    </submittedName>
</protein>
<reference evidence="1 2" key="1">
    <citation type="submission" date="2018-05" db="EMBL/GenBank/DDBJ databases">
        <title>A metagenomic window into the 2 km-deep terrestrial subsurface aquifer revealed taxonomically and functionally diverse microbial community comprising novel uncultured bacterial lineages.</title>
        <authorList>
            <person name="Kadnikov V.V."/>
            <person name="Mardanov A.V."/>
            <person name="Beletsky A.V."/>
            <person name="Banks D."/>
            <person name="Pimenov N.V."/>
            <person name="Frank Y.A."/>
            <person name="Karnachuk O.V."/>
            <person name="Ravin N.V."/>
        </authorList>
    </citation>
    <scope>NUCLEOTIDE SEQUENCE [LARGE SCALE GENOMIC DNA]</scope>
    <source>
        <strain evidence="1">BY</strain>
    </source>
</reference>
<dbReference type="AlphaFoldDB" id="A0A2Z4Y8P7"/>
<organism evidence="1 2">
    <name type="scientific">Sumerlaea chitinivorans</name>
    <dbReference type="NCBI Taxonomy" id="2250252"/>
    <lineage>
        <taxon>Bacteria</taxon>
        <taxon>Candidatus Sumerlaeota</taxon>
        <taxon>Candidatus Sumerlaeia</taxon>
        <taxon>Candidatus Sumerlaeales</taxon>
        <taxon>Candidatus Sumerlaeaceae</taxon>
        <taxon>Candidatus Sumerlaea</taxon>
    </lineage>
</organism>
<evidence type="ECO:0000313" key="2">
    <source>
        <dbReference type="Proteomes" id="UP000262583"/>
    </source>
</evidence>
<gene>
    <name evidence="1" type="ORF">BRCON_2868</name>
</gene>
<sequence>MRTQRIPEAVKEGKTSVIVQGGQAKSLVLPAFGKMPKAFLRIFLLYVGFLCTHNIATAGKVGFCTWSGDDQICASWIWKDPGADCPKTYVPRITCGVCYEFPWWYEECPWCEKQTYWCRYVPESYEICRKQFEVPFDIITGDCP</sequence>
<evidence type="ECO:0000313" key="1">
    <source>
        <dbReference type="EMBL" id="AXA37610.1"/>
    </source>
</evidence>
<dbReference type="Proteomes" id="UP000262583">
    <property type="component" value="Chromosome"/>
</dbReference>
<accession>A0A2Z4Y8P7</accession>
<dbReference type="EMBL" id="CP030759">
    <property type="protein sequence ID" value="AXA37610.1"/>
    <property type="molecule type" value="Genomic_DNA"/>
</dbReference>
<name>A0A2Z4Y8P7_SUMC1</name>